<organism evidence="4 5">
    <name type="scientific">Nocardia ninae NBRC 108245</name>
    <dbReference type="NCBI Taxonomy" id="1210091"/>
    <lineage>
        <taxon>Bacteria</taxon>
        <taxon>Bacillati</taxon>
        <taxon>Actinomycetota</taxon>
        <taxon>Actinomycetes</taxon>
        <taxon>Mycobacteriales</taxon>
        <taxon>Nocardiaceae</taxon>
        <taxon>Nocardia</taxon>
    </lineage>
</organism>
<dbReference type="EMBL" id="BJXA01000084">
    <property type="protein sequence ID" value="GEM43036.1"/>
    <property type="molecule type" value="Genomic_DNA"/>
</dbReference>
<evidence type="ECO:0000259" key="3">
    <source>
        <dbReference type="Pfam" id="PF00892"/>
    </source>
</evidence>
<feature type="transmembrane region" description="Helical" evidence="2">
    <location>
        <begin position="187"/>
        <end position="207"/>
    </location>
</feature>
<evidence type="ECO:0000313" key="4">
    <source>
        <dbReference type="EMBL" id="GEM43036.1"/>
    </source>
</evidence>
<feature type="transmembrane region" description="Helical" evidence="2">
    <location>
        <begin position="105"/>
        <end position="123"/>
    </location>
</feature>
<protein>
    <submittedName>
        <fullName evidence="4">Membrane protein</fullName>
    </submittedName>
</protein>
<feature type="transmembrane region" description="Helical" evidence="2">
    <location>
        <begin position="20"/>
        <end position="41"/>
    </location>
</feature>
<dbReference type="InterPro" id="IPR037185">
    <property type="entry name" value="EmrE-like"/>
</dbReference>
<evidence type="ECO:0000313" key="5">
    <source>
        <dbReference type="Proteomes" id="UP000321424"/>
    </source>
</evidence>
<dbReference type="OrthoDB" id="9815120at2"/>
<comment type="similarity">
    <text evidence="1">Belongs to the EamA transporter family.</text>
</comment>
<dbReference type="GO" id="GO:0016020">
    <property type="term" value="C:membrane"/>
    <property type="evidence" value="ECO:0007669"/>
    <property type="project" value="InterPro"/>
</dbReference>
<evidence type="ECO:0000256" key="1">
    <source>
        <dbReference type="ARBA" id="ARBA00007362"/>
    </source>
</evidence>
<feature type="transmembrane region" description="Helical" evidence="2">
    <location>
        <begin position="245"/>
        <end position="265"/>
    </location>
</feature>
<dbReference type="Proteomes" id="UP000321424">
    <property type="component" value="Unassembled WGS sequence"/>
</dbReference>
<proteinExistence type="inferred from homology"/>
<feature type="transmembrane region" description="Helical" evidence="2">
    <location>
        <begin position="130"/>
        <end position="148"/>
    </location>
</feature>
<feature type="transmembrane region" description="Helical" evidence="2">
    <location>
        <begin position="47"/>
        <end position="67"/>
    </location>
</feature>
<sequence>MTTPSGLATRRTAPRVPASAYFGISAIFHYLGPAFAVLLFARVDVLGVAWLRIAAAAVVFAIWRKPWRLVRRLTPEQRWVLLGLGVVLATMNATFYLAIERLPLATVGAIEFLGTIVLAAIGIRNGRNGIALVLAIAGVVALVDIQLAGAPWGFVFAFVNCALFMLYVVLGHRIANTDRGLSGIDQLAAAMLIAAVVATPFCLGSAIPALTSPAALLAGVGVGVCSSVIPYVTDQLAMARLRRHTFALMLSILPAVATVIGIVVLTQIPTLQELTGIALIAVGVLIHQESKE</sequence>
<feature type="transmembrane region" description="Helical" evidence="2">
    <location>
        <begin position="79"/>
        <end position="99"/>
    </location>
</feature>
<keyword evidence="2" id="KW-0812">Transmembrane</keyword>
<dbReference type="InterPro" id="IPR000620">
    <property type="entry name" value="EamA_dom"/>
</dbReference>
<keyword evidence="2" id="KW-0472">Membrane</keyword>
<dbReference type="AlphaFoldDB" id="A0A511MSN3"/>
<feature type="transmembrane region" description="Helical" evidence="2">
    <location>
        <begin position="154"/>
        <end position="175"/>
    </location>
</feature>
<gene>
    <name evidence="4" type="ORF">NN4_75550</name>
</gene>
<feature type="transmembrane region" description="Helical" evidence="2">
    <location>
        <begin position="213"/>
        <end position="233"/>
    </location>
</feature>
<comment type="caution">
    <text evidence="4">The sequence shown here is derived from an EMBL/GenBank/DDBJ whole genome shotgun (WGS) entry which is preliminary data.</text>
</comment>
<reference evidence="4 5" key="1">
    <citation type="submission" date="2019-07" db="EMBL/GenBank/DDBJ databases">
        <title>Whole genome shotgun sequence of Nocardia ninae NBRC 108245.</title>
        <authorList>
            <person name="Hosoyama A."/>
            <person name="Uohara A."/>
            <person name="Ohji S."/>
            <person name="Ichikawa N."/>
        </authorList>
    </citation>
    <scope>NUCLEOTIDE SEQUENCE [LARGE SCALE GENOMIC DNA]</scope>
    <source>
        <strain evidence="4 5">NBRC 108245</strain>
    </source>
</reference>
<name>A0A511MSN3_9NOCA</name>
<feature type="domain" description="EamA" evidence="3">
    <location>
        <begin position="152"/>
        <end position="286"/>
    </location>
</feature>
<evidence type="ECO:0000256" key="2">
    <source>
        <dbReference type="SAM" id="Phobius"/>
    </source>
</evidence>
<keyword evidence="5" id="KW-1185">Reference proteome</keyword>
<keyword evidence="2" id="KW-1133">Transmembrane helix</keyword>
<dbReference type="Pfam" id="PF00892">
    <property type="entry name" value="EamA"/>
    <property type="match status" value="1"/>
</dbReference>
<dbReference type="SUPFAM" id="SSF103481">
    <property type="entry name" value="Multidrug resistance efflux transporter EmrE"/>
    <property type="match status" value="1"/>
</dbReference>
<accession>A0A511MSN3</accession>
<dbReference type="RefSeq" id="WP_147141050.1">
    <property type="nucleotide sequence ID" value="NZ_BJXA01000084.1"/>
</dbReference>